<sequence length="113" mass="12271">MVYVAHTNAYLISPHKTRPGNMVTAIVLLDTKRGKVNEVADALAALDGITEVHSVAGRVDLVAMLRVDENEALADLVTNEIRQVDGITDTETLIGFRVHSSHDLENMFGVGMD</sequence>
<proteinExistence type="predicted"/>
<organism evidence="2 3">
    <name type="scientific">Salinibacter ruber (strain M8)</name>
    <dbReference type="NCBI Taxonomy" id="761659"/>
    <lineage>
        <taxon>Bacteria</taxon>
        <taxon>Pseudomonadati</taxon>
        <taxon>Rhodothermota</taxon>
        <taxon>Rhodothermia</taxon>
        <taxon>Rhodothermales</taxon>
        <taxon>Salinibacteraceae</taxon>
        <taxon>Salinibacter</taxon>
    </lineage>
</organism>
<evidence type="ECO:0000259" key="1">
    <source>
        <dbReference type="Pfam" id="PF01037"/>
    </source>
</evidence>
<dbReference type="KEGG" id="srm:SRM_02472"/>
<protein>
    <submittedName>
        <fullName evidence="2">Transcriptional regulator, AsnC family</fullName>
    </submittedName>
</protein>
<name>D5HBI8_SALRM</name>
<dbReference type="InterPro" id="IPR011008">
    <property type="entry name" value="Dimeric_a/b-barrel"/>
</dbReference>
<dbReference type="Pfam" id="PF01037">
    <property type="entry name" value="AsnC_trans_reg"/>
    <property type="match status" value="1"/>
</dbReference>
<evidence type="ECO:0000313" key="3">
    <source>
        <dbReference type="Proteomes" id="UP000000933"/>
    </source>
</evidence>
<feature type="domain" description="Transcription regulator AsnC/Lrp ligand binding" evidence="1">
    <location>
        <begin position="27"/>
        <end position="96"/>
    </location>
</feature>
<dbReference type="AlphaFoldDB" id="D5HBI8"/>
<dbReference type="HOGENOM" id="CLU_170329_3_0_10"/>
<dbReference type="InterPro" id="IPR019887">
    <property type="entry name" value="Tscrpt_reg_AsnC/Lrp_C"/>
</dbReference>
<dbReference type="EMBL" id="FP565814">
    <property type="protein sequence ID" value="CBH25393.1"/>
    <property type="molecule type" value="Genomic_DNA"/>
</dbReference>
<dbReference type="Proteomes" id="UP000000933">
    <property type="component" value="Chromosome"/>
</dbReference>
<gene>
    <name evidence="2" type="ordered locus">SRM_02472</name>
</gene>
<accession>D5HBI8</accession>
<evidence type="ECO:0000313" key="2">
    <source>
        <dbReference type="EMBL" id="CBH25393.1"/>
    </source>
</evidence>
<reference evidence="2 3" key="1">
    <citation type="journal article" date="2010" name="ISME J.">
        <title>Fine-scale evolution: genomic, phenotypic and ecological differentiation in two coexisting Salinibacter ruber strains.</title>
        <authorList>
            <person name="Pena A."/>
            <person name="Teeling H."/>
            <person name="Huerta-Cepas J."/>
            <person name="Santos F."/>
            <person name="Yarza P."/>
            <person name="Brito-Echeverria J."/>
            <person name="Lucio M."/>
            <person name="Schmitt-Kopplin P."/>
            <person name="Meseguer I."/>
            <person name="Schenowitz C."/>
            <person name="Dossat C."/>
            <person name="Barbe V."/>
            <person name="Dopazo J."/>
            <person name="Rossello-Mora R."/>
            <person name="Schuler M."/>
            <person name="Glockner F.O."/>
            <person name="Amann R."/>
            <person name="Gabaldon T."/>
            <person name="Anton J."/>
        </authorList>
    </citation>
    <scope>NUCLEOTIDE SEQUENCE [LARGE SCALE GENOMIC DNA]</scope>
    <source>
        <strain evidence="2 3">M8</strain>
    </source>
</reference>
<dbReference type="SUPFAM" id="SSF54909">
    <property type="entry name" value="Dimeric alpha+beta barrel"/>
    <property type="match status" value="1"/>
</dbReference>
<reference evidence="3" key="2">
    <citation type="submission" date="2010-04" db="EMBL/GenBank/DDBJ databases">
        <title>Genome sequence of Salinibacter ruber M8.</title>
        <authorList>
            <consortium name="Genoscope"/>
        </authorList>
    </citation>
    <scope>NUCLEOTIDE SEQUENCE [LARGE SCALE GENOMIC DNA]</scope>
    <source>
        <strain evidence="3">M8</strain>
    </source>
</reference>
<dbReference type="Gene3D" id="3.30.70.920">
    <property type="match status" value="1"/>
</dbReference>